<proteinExistence type="predicted"/>
<reference evidence="2" key="2">
    <citation type="submission" date="2025-09" db="UniProtKB">
        <authorList>
            <consortium name="Ensembl"/>
        </authorList>
    </citation>
    <scope>IDENTIFICATION</scope>
</reference>
<dbReference type="Proteomes" id="UP000261500">
    <property type="component" value="Unplaced"/>
</dbReference>
<keyword evidence="1" id="KW-0812">Transmembrane</keyword>
<sequence>TRGMRRRVSHVCVSTNLQCCFQHVSLTLTCSVVCFCLSHLSHLTTFQHQEERRKKNLKIKKKLNINKMFLHFLFHCQILNGALYLDWVNILSYTFFVNGNAEYFVISLFYSCSESCLL</sequence>
<keyword evidence="1" id="KW-1133">Transmembrane helix</keyword>
<organism evidence="2 3">
    <name type="scientific">Poecilia latipinna</name>
    <name type="common">sailfin molly</name>
    <dbReference type="NCBI Taxonomy" id="48699"/>
    <lineage>
        <taxon>Eukaryota</taxon>
        <taxon>Metazoa</taxon>
        <taxon>Chordata</taxon>
        <taxon>Craniata</taxon>
        <taxon>Vertebrata</taxon>
        <taxon>Euteleostomi</taxon>
        <taxon>Actinopterygii</taxon>
        <taxon>Neopterygii</taxon>
        <taxon>Teleostei</taxon>
        <taxon>Neoteleostei</taxon>
        <taxon>Acanthomorphata</taxon>
        <taxon>Ovalentaria</taxon>
        <taxon>Atherinomorphae</taxon>
        <taxon>Cyprinodontiformes</taxon>
        <taxon>Poeciliidae</taxon>
        <taxon>Poeciliinae</taxon>
        <taxon>Poecilia</taxon>
    </lineage>
</organism>
<evidence type="ECO:0000256" key="1">
    <source>
        <dbReference type="SAM" id="Phobius"/>
    </source>
</evidence>
<reference evidence="2" key="1">
    <citation type="submission" date="2025-08" db="UniProtKB">
        <authorList>
            <consortium name="Ensembl"/>
        </authorList>
    </citation>
    <scope>IDENTIFICATION</scope>
</reference>
<dbReference type="Ensembl" id="ENSPLAT00000019745.1">
    <property type="protein sequence ID" value="ENSPLAP00000012116.1"/>
    <property type="gene ID" value="ENSPLAG00000015355.1"/>
</dbReference>
<keyword evidence="1" id="KW-0472">Membrane</keyword>
<accession>A0A3B3UH91</accession>
<name>A0A3B3UH91_9TELE</name>
<evidence type="ECO:0000313" key="2">
    <source>
        <dbReference type="Ensembl" id="ENSPLAP00000012116.1"/>
    </source>
</evidence>
<evidence type="ECO:0000313" key="3">
    <source>
        <dbReference type="Proteomes" id="UP000261500"/>
    </source>
</evidence>
<protein>
    <submittedName>
        <fullName evidence="2">Uncharacterized protein</fullName>
    </submittedName>
</protein>
<feature type="transmembrane region" description="Helical" evidence="1">
    <location>
        <begin position="91"/>
        <end position="112"/>
    </location>
</feature>
<feature type="transmembrane region" description="Helical" evidence="1">
    <location>
        <begin position="68"/>
        <end position="85"/>
    </location>
</feature>
<keyword evidence="3" id="KW-1185">Reference proteome</keyword>
<dbReference type="AlphaFoldDB" id="A0A3B3UH91"/>